<keyword evidence="8" id="KW-1185">Reference proteome</keyword>
<protein>
    <submittedName>
        <fullName evidence="7">Beta-phosphoglucomutase</fullName>
    </submittedName>
</protein>
<gene>
    <name evidence="7" type="ORF">SLA_0469</name>
</gene>
<dbReference type="Gene3D" id="1.10.150.240">
    <property type="entry name" value="Putative phosphatase, domain 2"/>
    <property type="match status" value="2"/>
</dbReference>
<dbReference type="SFLD" id="SFLDG01129">
    <property type="entry name" value="C1.5:_HAD__Beta-PGM__Phosphata"/>
    <property type="match status" value="1"/>
</dbReference>
<keyword evidence="5" id="KW-0119">Carbohydrate metabolism</keyword>
<dbReference type="SFLD" id="SFLDS00003">
    <property type="entry name" value="Haloacid_Dehalogenase"/>
    <property type="match status" value="1"/>
</dbReference>
<dbReference type="GO" id="GO:0046872">
    <property type="term" value="F:metal ion binding"/>
    <property type="evidence" value="ECO:0007669"/>
    <property type="project" value="UniProtKB-KW"/>
</dbReference>
<comment type="cofactor">
    <cofactor evidence="1">
        <name>Mg(2+)</name>
        <dbReference type="ChEBI" id="CHEBI:18420"/>
    </cofactor>
</comment>
<dbReference type="PANTHER" id="PTHR46193">
    <property type="entry name" value="6-PHOSPHOGLUCONATE PHOSPHATASE"/>
    <property type="match status" value="1"/>
</dbReference>
<dbReference type="EMBL" id="AP017424">
    <property type="protein sequence ID" value="BAU81424.1"/>
    <property type="molecule type" value="Genomic_DNA"/>
</dbReference>
<keyword evidence="3" id="KW-0479">Metal-binding</keyword>
<evidence type="ECO:0000256" key="2">
    <source>
        <dbReference type="ARBA" id="ARBA00006171"/>
    </source>
</evidence>
<dbReference type="PANTHER" id="PTHR46193:SF18">
    <property type="entry name" value="HEXITOL PHOSPHATASE B"/>
    <property type="match status" value="1"/>
</dbReference>
<feature type="compositionally biased region" description="Pro residues" evidence="6">
    <location>
        <begin position="70"/>
        <end position="86"/>
    </location>
</feature>
<evidence type="ECO:0000256" key="5">
    <source>
        <dbReference type="ARBA" id="ARBA00023277"/>
    </source>
</evidence>
<dbReference type="GO" id="GO:0003824">
    <property type="term" value="F:catalytic activity"/>
    <property type="evidence" value="ECO:0007669"/>
    <property type="project" value="UniProtKB-ARBA"/>
</dbReference>
<accession>A0A160NU78</accession>
<dbReference type="KEGG" id="slau:SLA_0469"/>
<dbReference type="InterPro" id="IPR023198">
    <property type="entry name" value="PGP-like_dom2"/>
</dbReference>
<feature type="region of interest" description="Disordered" evidence="6">
    <location>
        <begin position="38"/>
        <end position="91"/>
    </location>
</feature>
<evidence type="ECO:0000313" key="8">
    <source>
        <dbReference type="Proteomes" id="UP000217676"/>
    </source>
</evidence>
<proteinExistence type="inferred from homology"/>
<comment type="similarity">
    <text evidence="2">Belongs to the HAD-like hydrolase superfamily. CbbY/CbbZ/Gph/YieH family.</text>
</comment>
<sequence>MPHAVVFDTDGVLLDSAVVHAAAWKTAFDAFLAEVREARGTPGPPDADGTRGTEGAPGARGTGEPGTSTAPPPAFPPASPPAPPDLAPFDEDADYRRHVDGKSRFDGAEAFLTARGIRLPPGHPDDPPGHDTVWAVAARKEAAFQDALAAAPLAAFPDAAEALTHLHALRIPCAAVSASRHARELLRATGLTPLLATVVDGVDTARLGLPGKPDPALFLHAAGLLGTGPGDAAVVEDALAGVRAGHRGGFRLVVGVDRTPDGRGAAVLRAEGADRVVPDLMTLVRSVWGEIR</sequence>
<evidence type="ECO:0000256" key="3">
    <source>
        <dbReference type="ARBA" id="ARBA00022723"/>
    </source>
</evidence>
<dbReference type="InterPro" id="IPR006439">
    <property type="entry name" value="HAD-SF_hydro_IA"/>
</dbReference>
<keyword evidence="4" id="KW-0460">Magnesium</keyword>
<dbReference type="Gene3D" id="3.40.50.1000">
    <property type="entry name" value="HAD superfamily/HAD-like"/>
    <property type="match status" value="2"/>
</dbReference>
<reference evidence="7 8" key="1">
    <citation type="journal article" date="2016" name="Genome Announc.">
        <title>Complete Genome Sequence of Thiostrepton-Producing Streptomyces laurentii ATCC 31255.</title>
        <authorList>
            <person name="Doi K."/>
            <person name="Fujino Y."/>
            <person name="Nagayoshi Y."/>
            <person name="Ohshima T."/>
            <person name="Ogata S."/>
        </authorList>
    </citation>
    <scope>NUCLEOTIDE SEQUENCE [LARGE SCALE GENOMIC DNA]</scope>
    <source>
        <strain evidence="7 8">ATCC 31255</strain>
    </source>
</reference>
<evidence type="ECO:0000313" key="7">
    <source>
        <dbReference type="EMBL" id="BAU81424.1"/>
    </source>
</evidence>
<dbReference type="InterPro" id="IPR036412">
    <property type="entry name" value="HAD-like_sf"/>
</dbReference>
<dbReference type="InterPro" id="IPR051600">
    <property type="entry name" value="Beta-PGM-like"/>
</dbReference>
<dbReference type="Pfam" id="PF00702">
    <property type="entry name" value="Hydrolase"/>
    <property type="match status" value="1"/>
</dbReference>
<name>A0A160NU78_STRLU</name>
<evidence type="ECO:0000256" key="1">
    <source>
        <dbReference type="ARBA" id="ARBA00001946"/>
    </source>
</evidence>
<dbReference type="SUPFAM" id="SSF56784">
    <property type="entry name" value="HAD-like"/>
    <property type="match status" value="1"/>
</dbReference>
<dbReference type="InterPro" id="IPR023214">
    <property type="entry name" value="HAD_sf"/>
</dbReference>
<organism evidence="7 8">
    <name type="scientific">Streptomyces laurentii</name>
    <dbReference type="NCBI Taxonomy" id="39478"/>
    <lineage>
        <taxon>Bacteria</taxon>
        <taxon>Bacillati</taxon>
        <taxon>Actinomycetota</taxon>
        <taxon>Actinomycetes</taxon>
        <taxon>Kitasatosporales</taxon>
        <taxon>Streptomycetaceae</taxon>
        <taxon>Streptomyces</taxon>
    </lineage>
</organism>
<dbReference type="NCBIfam" id="TIGR01509">
    <property type="entry name" value="HAD-SF-IA-v3"/>
    <property type="match status" value="1"/>
</dbReference>
<evidence type="ECO:0000256" key="6">
    <source>
        <dbReference type="SAM" id="MobiDB-lite"/>
    </source>
</evidence>
<dbReference type="Proteomes" id="UP000217676">
    <property type="component" value="Chromosome"/>
</dbReference>
<evidence type="ECO:0000256" key="4">
    <source>
        <dbReference type="ARBA" id="ARBA00022842"/>
    </source>
</evidence>
<dbReference type="AlphaFoldDB" id="A0A160NU78"/>